<dbReference type="Proteomes" id="UP001500353">
    <property type="component" value="Unassembled WGS sequence"/>
</dbReference>
<protein>
    <recommendedName>
        <fullName evidence="3">DUF4377 domain-containing protein</fullName>
    </recommendedName>
</protein>
<evidence type="ECO:0000313" key="2">
    <source>
        <dbReference type="Proteomes" id="UP001500353"/>
    </source>
</evidence>
<sequence length="295" mass="34155">MKKIFLLLFSLSFTYFLCQKVELKKVTDSSQLFKGEIAGNPITIQLSFDGIIDCNQYQHFVKGWYYYDKYKKKIPLIGIYDLANLHLYNFGNQQDKNSKILHKKITSLQSLEKIDSLMTPLKPKETLIFKGDYSKTKEVVGNIVIGDKNYSSKLYTKDSRIYRFNNYLILPNNKKINTYDFINPIGGNKLISYTSDKSGNRVLLYFEEVSNFNFCGMCGASDGEKGYRVLYFTNDWNFKNYDDFMIESCIENIYDTTSTRAKESKVIKFNIKKTSSSPAYILTVDIKNASVTKSR</sequence>
<keyword evidence="2" id="KW-1185">Reference proteome</keyword>
<name>A0ABP9MC56_9FLAO</name>
<accession>A0ABP9MC56</accession>
<proteinExistence type="predicted"/>
<organism evidence="1 2">
    <name type="scientific">Chryseobacterium ginsengisoli</name>
    <dbReference type="NCBI Taxonomy" id="363853"/>
    <lineage>
        <taxon>Bacteria</taxon>
        <taxon>Pseudomonadati</taxon>
        <taxon>Bacteroidota</taxon>
        <taxon>Flavobacteriia</taxon>
        <taxon>Flavobacteriales</taxon>
        <taxon>Weeksellaceae</taxon>
        <taxon>Chryseobacterium group</taxon>
        <taxon>Chryseobacterium</taxon>
    </lineage>
</organism>
<evidence type="ECO:0008006" key="3">
    <source>
        <dbReference type="Google" id="ProtNLM"/>
    </source>
</evidence>
<gene>
    <name evidence="1" type="ORF">GCM10023210_22150</name>
</gene>
<reference evidence="2" key="1">
    <citation type="journal article" date="2019" name="Int. J. Syst. Evol. Microbiol.">
        <title>The Global Catalogue of Microorganisms (GCM) 10K type strain sequencing project: providing services to taxonomists for standard genome sequencing and annotation.</title>
        <authorList>
            <consortium name="The Broad Institute Genomics Platform"/>
            <consortium name="The Broad Institute Genome Sequencing Center for Infectious Disease"/>
            <person name="Wu L."/>
            <person name="Ma J."/>
        </authorList>
    </citation>
    <scope>NUCLEOTIDE SEQUENCE [LARGE SCALE GENOMIC DNA]</scope>
    <source>
        <strain evidence="2">JCM 18019</strain>
    </source>
</reference>
<dbReference type="EMBL" id="BAABHX010000003">
    <property type="protein sequence ID" value="GAA5092763.1"/>
    <property type="molecule type" value="Genomic_DNA"/>
</dbReference>
<evidence type="ECO:0000313" key="1">
    <source>
        <dbReference type="EMBL" id="GAA5092763.1"/>
    </source>
</evidence>
<dbReference type="RefSeq" id="WP_345203677.1">
    <property type="nucleotide sequence ID" value="NZ_BAABHX010000003.1"/>
</dbReference>
<comment type="caution">
    <text evidence="1">The sequence shown here is derived from an EMBL/GenBank/DDBJ whole genome shotgun (WGS) entry which is preliminary data.</text>
</comment>